<dbReference type="EMBL" id="CADCXU010005839">
    <property type="protein sequence ID" value="CAA9997472.1"/>
    <property type="molecule type" value="Genomic_DNA"/>
</dbReference>
<protein>
    <submittedName>
        <fullName evidence="2">Uncharacterized protein</fullName>
    </submittedName>
</protein>
<dbReference type="AlphaFoldDB" id="A0A6H5G425"/>
<dbReference type="Proteomes" id="UP000479000">
    <property type="component" value="Unassembled WGS sequence"/>
</dbReference>
<keyword evidence="3" id="KW-1185">Reference proteome</keyword>
<evidence type="ECO:0000313" key="3">
    <source>
        <dbReference type="Proteomes" id="UP000479000"/>
    </source>
</evidence>
<gene>
    <name evidence="2" type="ORF">NTEN_LOCUS3773</name>
</gene>
<reference evidence="2 3" key="1">
    <citation type="submission" date="2020-02" db="EMBL/GenBank/DDBJ databases">
        <authorList>
            <person name="Ferguson B K."/>
        </authorList>
    </citation>
    <scope>NUCLEOTIDE SEQUENCE [LARGE SCALE GENOMIC DNA]</scope>
</reference>
<accession>A0A6H5G425</accession>
<keyword evidence="1" id="KW-0175">Coiled coil</keyword>
<feature type="coiled-coil region" evidence="1">
    <location>
        <begin position="197"/>
        <end position="224"/>
    </location>
</feature>
<sequence>MKELHATTAVIQGGDDEWYDRSITDYKELMMLEMENVPLLLSVGGPDNLFVLERKDERRQVLSNFQLPDTIIESRQNEVVKSSHMKINAGAFITYDLKQINSLYGQKCALASGVNLSGLSVYRMSTDSDRIVKDCERLFEGSLMEPRFCQVDETTQILSKTVDDPVYSCDMVDAPITGWMIIGGAITYLELRRNVEINALDALVFRLREKVDRLESEIDAMKNNTSYRLDQGLIGLRRLFPRHDLSTLSPLGRVVFCTSEINTVTLRAKN</sequence>
<evidence type="ECO:0000256" key="1">
    <source>
        <dbReference type="SAM" id="Coils"/>
    </source>
</evidence>
<dbReference type="OrthoDB" id="9822052at2759"/>
<organism evidence="2 3">
    <name type="scientific">Nesidiocoris tenuis</name>
    <dbReference type="NCBI Taxonomy" id="355587"/>
    <lineage>
        <taxon>Eukaryota</taxon>
        <taxon>Metazoa</taxon>
        <taxon>Ecdysozoa</taxon>
        <taxon>Arthropoda</taxon>
        <taxon>Hexapoda</taxon>
        <taxon>Insecta</taxon>
        <taxon>Pterygota</taxon>
        <taxon>Neoptera</taxon>
        <taxon>Paraneoptera</taxon>
        <taxon>Hemiptera</taxon>
        <taxon>Heteroptera</taxon>
        <taxon>Panheteroptera</taxon>
        <taxon>Cimicomorpha</taxon>
        <taxon>Miridae</taxon>
        <taxon>Dicyphina</taxon>
        <taxon>Nesidiocoris</taxon>
    </lineage>
</organism>
<proteinExistence type="predicted"/>
<name>A0A6H5G425_9HEMI</name>
<evidence type="ECO:0000313" key="2">
    <source>
        <dbReference type="EMBL" id="CAA9997472.1"/>
    </source>
</evidence>